<keyword evidence="8" id="KW-1185">Reference proteome</keyword>
<evidence type="ECO:0000256" key="1">
    <source>
        <dbReference type="ARBA" id="ARBA00001971"/>
    </source>
</evidence>
<dbReference type="InterPro" id="IPR001128">
    <property type="entry name" value="Cyt_P450"/>
</dbReference>
<evidence type="ECO:0000313" key="8">
    <source>
        <dbReference type="Proteomes" id="UP000799291"/>
    </source>
</evidence>
<evidence type="ECO:0000256" key="6">
    <source>
        <dbReference type="RuleBase" id="RU000461"/>
    </source>
</evidence>
<dbReference type="InterPro" id="IPR017972">
    <property type="entry name" value="Cyt_P450_CS"/>
</dbReference>
<protein>
    <submittedName>
        <fullName evidence="7">Putative cytochrome P450</fullName>
    </submittedName>
</protein>
<dbReference type="PRINTS" id="PR00385">
    <property type="entry name" value="P450"/>
</dbReference>
<dbReference type="PANTHER" id="PTHR24305">
    <property type="entry name" value="CYTOCHROME P450"/>
    <property type="match status" value="1"/>
</dbReference>
<dbReference type="SUPFAM" id="SSF48264">
    <property type="entry name" value="Cytochrome P450"/>
    <property type="match status" value="1"/>
</dbReference>
<dbReference type="EMBL" id="MU005574">
    <property type="protein sequence ID" value="KAF2687666.1"/>
    <property type="molecule type" value="Genomic_DNA"/>
</dbReference>
<dbReference type="Gene3D" id="1.10.630.10">
    <property type="entry name" value="Cytochrome P450"/>
    <property type="match status" value="1"/>
</dbReference>
<name>A0A6G1JAV5_9PLEO</name>
<evidence type="ECO:0000313" key="7">
    <source>
        <dbReference type="EMBL" id="KAF2687666.1"/>
    </source>
</evidence>
<reference evidence="7" key="1">
    <citation type="journal article" date="2020" name="Stud. Mycol.">
        <title>101 Dothideomycetes genomes: a test case for predicting lifestyles and emergence of pathogens.</title>
        <authorList>
            <person name="Haridas S."/>
            <person name="Albert R."/>
            <person name="Binder M."/>
            <person name="Bloem J."/>
            <person name="Labutti K."/>
            <person name="Salamov A."/>
            <person name="Andreopoulos B."/>
            <person name="Baker S."/>
            <person name="Barry K."/>
            <person name="Bills G."/>
            <person name="Bluhm B."/>
            <person name="Cannon C."/>
            <person name="Castanera R."/>
            <person name="Culley D."/>
            <person name="Daum C."/>
            <person name="Ezra D."/>
            <person name="Gonzalez J."/>
            <person name="Henrissat B."/>
            <person name="Kuo A."/>
            <person name="Liang C."/>
            <person name="Lipzen A."/>
            <person name="Lutzoni F."/>
            <person name="Magnuson J."/>
            <person name="Mondo S."/>
            <person name="Nolan M."/>
            <person name="Ohm R."/>
            <person name="Pangilinan J."/>
            <person name="Park H.-J."/>
            <person name="Ramirez L."/>
            <person name="Alfaro M."/>
            <person name="Sun H."/>
            <person name="Tritt A."/>
            <person name="Yoshinaga Y."/>
            <person name="Zwiers L.-H."/>
            <person name="Turgeon B."/>
            <person name="Goodwin S."/>
            <person name="Spatafora J."/>
            <person name="Crous P."/>
            <person name="Grigoriev I."/>
        </authorList>
    </citation>
    <scope>NUCLEOTIDE SEQUENCE</scope>
    <source>
        <strain evidence="7">CBS 122367</strain>
    </source>
</reference>
<dbReference type="PROSITE" id="PS00086">
    <property type="entry name" value="CYTOCHROME_P450"/>
    <property type="match status" value="1"/>
</dbReference>
<dbReference type="OrthoDB" id="1470350at2759"/>
<evidence type="ECO:0000256" key="2">
    <source>
        <dbReference type="ARBA" id="ARBA00010617"/>
    </source>
</evidence>
<feature type="binding site" description="axial binding residue" evidence="5">
    <location>
        <position position="446"/>
    </location>
    <ligand>
        <name>heme</name>
        <dbReference type="ChEBI" id="CHEBI:30413"/>
    </ligand>
    <ligandPart>
        <name>Fe</name>
        <dbReference type="ChEBI" id="CHEBI:18248"/>
    </ligandPart>
</feature>
<proteinExistence type="inferred from homology"/>
<dbReference type="PANTHER" id="PTHR24305:SF223">
    <property type="entry name" value="CYTOCHROME P450-DIT2"/>
    <property type="match status" value="1"/>
</dbReference>
<accession>A0A6G1JAV5</accession>
<dbReference type="CDD" id="cd11070">
    <property type="entry name" value="CYP56-like"/>
    <property type="match status" value="1"/>
</dbReference>
<comment type="similarity">
    <text evidence="2 6">Belongs to the cytochrome P450 family.</text>
</comment>
<keyword evidence="5 6" id="KW-0349">Heme</keyword>
<evidence type="ECO:0000256" key="3">
    <source>
        <dbReference type="ARBA" id="ARBA00022723"/>
    </source>
</evidence>
<keyword evidence="3 5" id="KW-0479">Metal-binding</keyword>
<dbReference type="Proteomes" id="UP000799291">
    <property type="component" value="Unassembled WGS sequence"/>
</dbReference>
<sequence>MASYISLVALVFASFTVLTFAIYLFTPPRNFPRNIPTIPFYYALLPLFKDLDQANLYRGYLKEPLEKYGVVKIFFGGRWNILIRKPSYVAEMFKFEEIYAKSGNQVKIPHSLVAQYTGENIISSHGQKWKDLTAVIKPALQYDQDPSVIWRNSRILKDILLQGSKTPSGGVAVYGPLQRYALANLSEILFESSFGTLQRPDAPLHALQMKIKPAIFNPIFMNFPFLDHFKLKSRLRAMEVVRYFRSTLTSHIANGHKHVCDLESTNLACRLLGSHREGILSKKDLHDNLVASFLAGHENPQLALISIMYLLGKNVNMQERVRSEINSLYAANAPDSFEPLYTEIHDLPLLTSVIYETLRLFPPISQLLNRRTKVATVLGDNIAIPQGVYVGYNAYSTNRDIDFWGLDADIFKPERWGSNKDDINHKFRRANAKGAFISFHGGRRACIGQKWAMEELRITMVEILRGLRWTLDKSWDGRMTPAGPLYPRNLKIKFEALKE</sequence>
<evidence type="ECO:0000256" key="5">
    <source>
        <dbReference type="PIRSR" id="PIRSR602403-1"/>
    </source>
</evidence>
<dbReference type="InterPro" id="IPR002403">
    <property type="entry name" value="Cyt_P450_E_grp-IV"/>
</dbReference>
<dbReference type="GO" id="GO:0005506">
    <property type="term" value="F:iron ion binding"/>
    <property type="evidence" value="ECO:0007669"/>
    <property type="project" value="InterPro"/>
</dbReference>
<keyword evidence="6" id="KW-0503">Monooxygenase</keyword>
<evidence type="ECO:0000256" key="4">
    <source>
        <dbReference type="ARBA" id="ARBA00023004"/>
    </source>
</evidence>
<comment type="cofactor">
    <cofactor evidence="1 5">
        <name>heme</name>
        <dbReference type="ChEBI" id="CHEBI:30413"/>
    </cofactor>
</comment>
<dbReference type="AlphaFoldDB" id="A0A6G1JAV5"/>
<keyword evidence="6" id="KW-0560">Oxidoreductase</keyword>
<organism evidence="7 8">
    <name type="scientific">Lentithecium fluviatile CBS 122367</name>
    <dbReference type="NCBI Taxonomy" id="1168545"/>
    <lineage>
        <taxon>Eukaryota</taxon>
        <taxon>Fungi</taxon>
        <taxon>Dikarya</taxon>
        <taxon>Ascomycota</taxon>
        <taxon>Pezizomycotina</taxon>
        <taxon>Dothideomycetes</taxon>
        <taxon>Pleosporomycetidae</taxon>
        <taxon>Pleosporales</taxon>
        <taxon>Massarineae</taxon>
        <taxon>Lentitheciaceae</taxon>
        <taxon>Lentithecium</taxon>
    </lineage>
</organism>
<dbReference type="GO" id="GO:0020037">
    <property type="term" value="F:heme binding"/>
    <property type="evidence" value="ECO:0007669"/>
    <property type="project" value="InterPro"/>
</dbReference>
<dbReference type="GO" id="GO:0004497">
    <property type="term" value="F:monooxygenase activity"/>
    <property type="evidence" value="ECO:0007669"/>
    <property type="project" value="UniProtKB-KW"/>
</dbReference>
<dbReference type="GO" id="GO:0016705">
    <property type="term" value="F:oxidoreductase activity, acting on paired donors, with incorporation or reduction of molecular oxygen"/>
    <property type="evidence" value="ECO:0007669"/>
    <property type="project" value="InterPro"/>
</dbReference>
<dbReference type="Pfam" id="PF00067">
    <property type="entry name" value="p450"/>
    <property type="match status" value="1"/>
</dbReference>
<gene>
    <name evidence="7" type="ORF">K458DRAFT_414736</name>
</gene>
<dbReference type="PRINTS" id="PR00465">
    <property type="entry name" value="EP450IV"/>
</dbReference>
<dbReference type="InterPro" id="IPR050121">
    <property type="entry name" value="Cytochrome_P450_monoxygenase"/>
</dbReference>
<dbReference type="InterPro" id="IPR036396">
    <property type="entry name" value="Cyt_P450_sf"/>
</dbReference>
<keyword evidence="4 5" id="KW-0408">Iron</keyword>